<evidence type="ECO:0000313" key="1">
    <source>
        <dbReference type="EMBL" id="GMR49392.1"/>
    </source>
</evidence>
<accession>A0AAN5I2C1</accession>
<reference evidence="2" key="1">
    <citation type="submission" date="2022-10" db="EMBL/GenBank/DDBJ databases">
        <title>Genome assembly of Pristionchus species.</title>
        <authorList>
            <person name="Yoshida K."/>
            <person name="Sommer R.J."/>
        </authorList>
    </citation>
    <scope>NUCLEOTIDE SEQUENCE [LARGE SCALE GENOMIC DNA]</scope>
    <source>
        <strain evidence="2">RS5460</strain>
    </source>
</reference>
<dbReference type="Proteomes" id="UP001328107">
    <property type="component" value="Unassembled WGS sequence"/>
</dbReference>
<evidence type="ECO:0000313" key="2">
    <source>
        <dbReference type="Proteomes" id="UP001328107"/>
    </source>
</evidence>
<protein>
    <submittedName>
        <fullName evidence="1">Uncharacterized protein</fullName>
    </submittedName>
</protein>
<sequence length="112" mass="11969">WHEQLEVNGLQKGNRIIDDVNVAVDHGASGSGETRECACELGNLIDVLISPHCFACSQHSECLHVAQSNCLVHFGIPGKIVIIIVTRCHAIVAFHDSTSPTRADGSPSRSGI</sequence>
<dbReference type="EMBL" id="BTRK01000004">
    <property type="protein sequence ID" value="GMR49392.1"/>
    <property type="molecule type" value="Genomic_DNA"/>
</dbReference>
<keyword evidence="2" id="KW-1185">Reference proteome</keyword>
<gene>
    <name evidence="1" type="ORF">PMAYCL1PPCAC_19587</name>
</gene>
<proteinExistence type="predicted"/>
<feature type="non-terminal residue" evidence="1">
    <location>
        <position position="1"/>
    </location>
</feature>
<name>A0AAN5I2C1_9BILA</name>
<organism evidence="1 2">
    <name type="scientific">Pristionchus mayeri</name>
    <dbReference type="NCBI Taxonomy" id="1317129"/>
    <lineage>
        <taxon>Eukaryota</taxon>
        <taxon>Metazoa</taxon>
        <taxon>Ecdysozoa</taxon>
        <taxon>Nematoda</taxon>
        <taxon>Chromadorea</taxon>
        <taxon>Rhabditida</taxon>
        <taxon>Rhabditina</taxon>
        <taxon>Diplogasteromorpha</taxon>
        <taxon>Diplogasteroidea</taxon>
        <taxon>Neodiplogasteridae</taxon>
        <taxon>Pristionchus</taxon>
    </lineage>
</organism>
<dbReference type="AlphaFoldDB" id="A0AAN5I2C1"/>
<comment type="caution">
    <text evidence="1">The sequence shown here is derived from an EMBL/GenBank/DDBJ whole genome shotgun (WGS) entry which is preliminary data.</text>
</comment>